<protein>
    <submittedName>
        <fullName evidence="2">Uncharacterized protein</fullName>
    </submittedName>
</protein>
<dbReference type="EMBL" id="JBBHJZ010000004">
    <property type="protein sequence ID" value="MEJ5978539.1"/>
    <property type="molecule type" value="Genomic_DNA"/>
</dbReference>
<reference evidence="2 3" key="1">
    <citation type="submission" date="2024-03" db="EMBL/GenBank/DDBJ databases">
        <authorList>
            <person name="Jo J.-H."/>
        </authorList>
    </citation>
    <scope>NUCLEOTIDE SEQUENCE [LARGE SCALE GENOMIC DNA]</scope>
    <source>
        <strain evidence="2 3">PS1R-30</strain>
    </source>
</reference>
<accession>A0ABU8RZM8</accession>
<sequence>MHARRLILSVLAGGPLLGMVMGFAADPEMVPLPEPSWRQAKPDPIFTERQAPDIPVFAPTYVTSNTYADRTPSWKRRPIEYGTVTARVPEPEPIAEAPEPVALVIRPATTPLDEAAEARNAARAAAEGAQAEPQPAAVEPEAESATIG</sequence>
<comment type="caution">
    <text evidence="2">The sequence shown here is derived from an EMBL/GenBank/DDBJ whole genome shotgun (WGS) entry which is preliminary data.</text>
</comment>
<name>A0ABU8RZM8_9SPHN</name>
<dbReference type="RefSeq" id="WP_339588482.1">
    <property type="nucleotide sequence ID" value="NZ_JBBHJZ010000004.1"/>
</dbReference>
<dbReference type="Proteomes" id="UP001361239">
    <property type="component" value="Unassembled WGS sequence"/>
</dbReference>
<feature type="region of interest" description="Disordered" evidence="1">
    <location>
        <begin position="112"/>
        <end position="148"/>
    </location>
</feature>
<organism evidence="2 3">
    <name type="scientific">Novosphingobium anseongense</name>
    <dbReference type="NCBI Taxonomy" id="3133436"/>
    <lineage>
        <taxon>Bacteria</taxon>
        <taxon>Pseudomonadati</taxon>
        <taxon>Pseudomonadota</taxon>
        <taxon>Alphaproteobacteria</taxon>
        <taxon>Sphingomonadales</taxon>
        <taxon>Sphingomonadaceae</taxon>
        <taxon>Novosphingobium</taxon>
    </lineage>
</organism>
<keyword evidence="3" id="KW-1185">Reference proteome</keyword>
<evidence type="ECO:0000256" key="1">
    <source>
        <dbReference type="SAM" id="MobiDB-lite"/>
    </source>
</evidence>
<feature type="compositionally biased region" description="Low complexity" evidence="1">
    <location>
        <begin position="118"/>
        <end position="148"/>
    </location>
</feature>
<evidence type="ECO:0000313" key="3">
    <source>
        <dbReference type="Proteomes" id="UP001361239"/>
    </source>
</evidence>
<gene>
    <name evidence="2" type="ORF">WG901_17945</name>
</gene>
<proteinExistence type="predicted"/>
<evidence type="ECO:0000313" key="2">
    <source>
        <dbReference type="EMBL" id="MEJ5978539.1"/>
    </source>
</evidence>